<keyword evidence="1" id="KW-0614">Plasmid</keyword>
<reference evidence="1" key="1">
    <citation type="submission" date="2016-06" db="EMBL/GenBank/DDBJ databases">
        <title>Complete Genome Sequence of Pandoraea faecigallinarum DSM-23572.</title>
        <authorList>
            <person name="Yong D."/>
            <person name="Ee R."/>
            <person name="Lim Y.-L."/>
            <person name="Yin W.-F."/>
            <person name="Chan K.-G."/>
        </authorList>
    </citation>
    <scope>NUCLEOTIDE SEQUENCE</scope>
    <source>
        <strain evidence="1">DSM 23572</strain>
        <plasmid evidence="1">pPF72-1</plasmid>
    </source>
</reference>
<dbReference type="AlphaFoldDB" id="A0A0H3X331"/>
<evidence type="ECO:0000313" key="2">
    <source>
        <dbReference type="Proteomes" id="UP000035651"/>
    </source>
</evidence>
<protein>
    <submittedName>
        <fullName evidence="1">Uncharacterized protein</fullName>
    </submittedName>
</protein>
<organism evidence="1 2">
    <name type="scientific">Pandoraea faecigallinarum</name>
    <dbReference type="NCBI Taxonomy" id="656179"/>
    <lineage>
        <taxon>Bacteria</taxon>
        <taxon>Pseudomonadati</taxon>
        <taxon>Pseudomonadota</taxon>
        <taxon>Betaproteobacteria</taxon>
        <taxon>Burkholderiales</taxon>
        <taxon>Burkholderiaceae</taxon>
        <taxon>Pandoraea</taxon>
    </lineage>
</organism>
<geneLocation type="plasmid" evidence="1 2">
    <name>pPF72-1</name>
</geneLocation>
<dbReference type="Proteomes" id="UP000035651">
    <property type="component" value="Plasmid pPF72-1"/>
</dbReference>
<evidence type="ECO:0000313" key="1">
    <source>
        <dbReference type="EMBL" id="AKM33358.1"/>
    </source>
</evidence>
<dbReference type="EMBL" id="CP011808">
    <property type="protein sequence ID" value="AKM33358.1"/>
    <property type="molecule type" value="Genomic_DNA"/>
</dbReference>
<gene>
    <name evidence="1" type="ORF">AB870_24545</name>
</gene>
<keyword evidence="2" id="KW-1185">Reference proteome</keyword>
<accession>A0A0H3X331</accession>
<name>A0A0H3X331_9BURK</name>
<dbReference type="KEGG" id="pfg:AB870_24545"/>
<sequence length="70" mass="7758">MNIPPYVPPVWEVPGDTMKVVAFAFPAPPNTPAALHSMSNNKRGGILRLAPNVRVPNLRRKVILFMAFFS</sequence>
<proteinExistence type="predicted"/>